<evidence type="ECO:0000313" key="2">
    <source>
        <dbReference type="EMBL" id="KZT51441.1"/>
    </source>
</evidence>
<accession>A0A165CUZ0</accession>
<organism evidence="2 3">
    <name type="scientific">Calocera cornea HHB12733</name>
    <dbReference type="NCBI Taxonomy" id="1353952"/>
    <lineage>
        <taxon>Eukaryota</taxon>
        <taxon>Fungi</taxon>
        <taxon>Dikarya</taxon>
        <taxon>Basidiomycota</taxon>
        <taxon>Agaricomycotina</taxon>
        <taxon>Dacrymycetes</taxon>
        <taxon>Dacrymycetales</taxon>
        <taxon>Dacrymycetaceae</taxon>
        <taxon>Calocera</taxon>
    </lineage>
</organism>
<evidence type="ECO:0000313" key="3">
    <source>
        <dbReference type="Proteomes" id="UP000076842"/>
    </source>
</evidence>
<feature type="region of interest" description="Disordered" evidence="1">
    <location>
        <begin position="1"/>
        <end position="53"/>
    </location>
</feature>
<name>A0A165CUZ0_9BASI</name>
<feature type="region of interest" description="Disordered" evidence="1">
    <location>
        <begin position="206"/>
        <end position="232"/>
    </location>
</feature>
<sequence length="232" mass="23255">MNSTGNTNTAGHGTGLMGKIKNALDPNVDSSTGATTTTGTAGTHHHHTGRDAALAGGGVGILEHERNKHQGTGAGTHQHHVGRDAALAGGGVGLFEHHRNHHDEKVAERASAGATGGAGHGNTTSGGFGHSATGAGTGTMGMNAGTSNVAPSTGHAGRTEMKGKFEAGLGKITHNQSMINKGIANQEQANAERYQSGQINEAERLEQAAQARRGNAVNSGAHPSHGTLGGTL</sequence>
<feature type="region of interest" description="Disordered" evidence="1">
    <location>
        <begin position="109"/>
        <end position="158"/>
    </location>
</feature>
<dbReference type="EMBL" id="KV424107">
    <property type="protein sequence ID" value="KZT51441.1"/>
    <property type="molecule type" value="Genomic_DNA"/>
</dbReference>
<reference evidence="2 3" key="1">
    <citation type="journal article" date="2016" name="Mol. Biol. Evol.">
        <title>Comparative Genomics of Early-Diverging Mushroom-Forming Fungi Provides Insights into the Origins of Lignocellulose Decay Capabilities.</title>
        <authorList>
            <person name="Nagy L.G."/>
            <person name="Riley R."/>
            <person name="Tritt A."/>
            <person name="Adam C."/>
            <person name="Daum C."/>
            <person name="Floudas D."/>
            <person name="Sun H."/>
            <person name="Yadav J.S."/>
            <person name="Pangilinan J."/>
            <person name="Larsson K.H."/>
            <person name="Matsuura K."/>
            <person name="Barry K."/>
            <person name="Labutti K."/>
            <person name="Kuo R."/>
            <person name="Ohm R.A."/>
            <person name="Bhattacharya S.S."/>
            <person name="Shirouzu T."/>
            <person name="Yoshinaga Y."/>
            <person name="Martin F.M."/>
            <person name="Grigoriev I.V."/>
            <person name="Hibbett D.S."/>
        </authorList>
    </citation>
    <scope>NUCLEOTIDE SEQUENCE [LARGE SCALE GENOMIC DNA]</scope>
    <source>
        <strain evidence="2 3">HHB12733</strain>
    </source>
</reference>
<evidence type="ECO:0000256" key="1">
    <source>
        <dbReference type="SAM" id="MobiDB-lite"/>
    </source>
</evidence>
<feature type="compositionally biased region" description="Low complexity" evidence="1">
    <location>
        <begin position="1"/>
        <end position="11"/>
    </location>
</feature>
<protein>
    <submittedName>
        <fullName evidence="2">Uncharacterized protein</fullName>
    </submittedName>
</protein>
<feature type="compositionally biased region" description="Gly residues" evidence="1">
    <location>
        <begin position="114"/>
        <end position="139"/>
    </location>
</feature>
<dbReference type="AlphaFoldDB" id="A0A165CUZ0"/>
<dbReference type="Proteomes" id="UP000076842">
    <property type="component" value="Unassembled WGS sequence"/>
</dbReference>
<keyword evidence="3" id="KW-1185">Reference proteome</keyword>
<dbReference type="OrthoDB" id="2590620at2759"/>
<feature type="compositionally biased region" description="Low complexity" evidence="1">
    <location>
        <begin position="32"/>
        <end position="42"/>
    </location>
</feature>
<dbReference type="InParanoid" id="A0A165CUZ0"/>
<gene>
    <name evidence="2" type="ORF">CALCODRAFT_503508</name>
</gene>
<proteinExistence type="predicted"/>